<dbReference type="RefSeq" id="WP_147163742.1">
    <property type="nucleotide sequence ID" value="NZ_BJZO01000045.1"/>
</dbReference>
<organism evidence="3 4">
    <name type="scientific">Pararhodospirillum oryzae</name>
    <dbReference type="NCBI Taxonomy" id="478448"/>
    <lineage>
        <taxon>Bacteria</taxon>
        <taxon>Pseudomonadati</taxon>
        <taxon>Pseudomonadota</taxon>
        <taxon>Alphaproteobacteria</taxon>
        <taxon>Rhodospirillales</taxon>
        <taxon>Rhodospirillaceae</taxon>
        <taxon>Pararhodospirillum</taxon>
    </lineage>
</organism>
<feature type="compositionally biased region" description="Basic and acidic residues" evidence="1">
    <location>
        <begin position="143"/>
        <end position="157"/>
    </location>
</feature>
<proteinExistence type="predicted"/>
<accession>A0A512H8C4</accession>
<dbReference type="InterPro" id="IPR025430">
    <property type="entry name" value="DUF4167"/>
</dbReference>
<dbReference type="EMBL" id="BJZO01000045">
    <property type="protein sequence ID" value="GEO81692.1"/>
    <property type="molecule type" value="Genomic_DNA"/>
</dbReference>
<protein>
    <recommendedName>
        <fullName evidence="2">DUF4167 domain-containing protein</fullName>
    </recommendedName>
</protein>
<reference evidence="3 4" key="1">
    <citation type="submission" date="2019-07" db="EMBL/GenBank/DDBJ databases">
        <title>Whole genome shotgun sequence of Rhodospirillum oryzae NBRC 107573.</title>
        <authorList>
            <person name="Hosoyama A."/>
            <person name="Uohara A."/>
            <person name="Ohji S."/>
            <person name="Ichikawa N."/>
        </authorList>
    </citation>
    <scope>NUCLEOTIDE SEQUENCE [LARGE SCALE GENOMIC DNA]</scope>
    <source>
        <strain evidence="3 4">NBRC 107573</strain>
    </source>
</reference>
<evidence type="ECO:0000256" key="1">
    <source>
        <dbReference type="SAM" id="MobiDB-lite"/>
    </source>
</evidence>
<sequence>MNGKRPPNRNQVFDSNGPGVRVRGNAQQLVEKYLAMARDAASQGDRILAENCHQHADHYQRVLNALTGRYIKPDEQLPPTGAFEDDDDGMEEEDLRDNSRDNSRDYHRYDNARSSEPRPGEGPQPDVIVTRDPGVEPQPSVAEDDRPASAPPKPERAPRRRRRPAAEPQQAEQAESSGEGRDESVPA</sequence>
<dbReference type="Pfam" id="PF13763">
    <property type="entry name" value="DUF4167"/>
    <property type="match status" value="1"/>
</dbReference>
<evidence type="ECO:0000259" key="2">
    <source>
        <dbReference type="Pfam" id="PF13763"/>
    </source>
</evidence>
<feature type="region of interest" description="Disordered" evidence="1">
    <location>
        <begin position="71"/>
        <end position="187"/>
    </location>
</feature>
<dbReference type="OrthoDB" id="9816310at2"/>
<evidence type="ECO:0000313" key="3">
    <source>
        <dbReference type="EMBL" id="GEO81692.1"/>
    </source>
</evidence>
<evidence type="ECO:0000313" key="4">
    <source>
        <dbReference type="Proteomes" id="UP000321567"/>
    </source>
</evidence>
<dbReference type="AlphaFoldDB" id="A0A512H8C4"/>
<feature type="domain" description="DUF4167" evidence="2">
    <location>
        <begin position="4"/>
        <end position="66"/>
    </location>
</feature>
<feature type="compositionally biased region" description="Low complexity" evidence="1">
    <location>
        <begin position="166"/>
        <end position="177"/>
    </location>
</feature>
<keyword evidence="4" id="KW-1185">Reference proteome</keyword>
<gene>
    <name evidence="3" type="ORF">ROR02_18230</name>
</gene>
<feature type="region of interest" description="Disordered" evidence="1">
    <location>
        <begin position="1"/>
        <end position="23"/>
    </location>
</feature>
<dbReference type="Proteomes" id="UP000321567">
    <property type="component" value="Unassembled WGS sequence"/>
</dbReference>
<comment type="caution">
    <text evidence="3">The sequence shown here is derived from an EMBL/GenBank/DDBJ whole genome shotgun (WGS) entry which is preliminary data.</text>
</comment>
<feature type="compositionally biased region" description="Acidic residues" evidence="1">
    <location>
        <begin position="83"/>
        <end position="95"/>
    </location>
</feature>
<name>A0A512H8C4_9PROT</name>
<feature type="compositionally biased region" description="Basic and acidic residues" evidence="1">
    <location>
        <begin position="96"/>
        <end position="119"/>
    </location>
</feature>
<feature type="compositionally biased region" description="Basic and acidic residues" evidence="1">
    <location>
        <begin position="178"/>
        <end position="187"/>
    </location>
</feature>